<proteinExistence type="inferred from homology"/>
<evidence type="ECO:0000256" key="1">
    <source>
        <dbReference type="ARBA" id="ARBA00000971"/>
    </source>
</evidence>
<comment type="similarity">
    <text evidence="3">Belongs to the FKBP-type PPIase family. Tig subfamily.</text>
</comment>
<evidence type="ECO:0000256" key="7">
    <source>
        <dbReference type="ARBA" id="ARBA00023186"/>
    </source>
</evidence>
<evidence type="ECO:0000256" key="5">
    <source>
        <dbReference type="ARBA" id="ARBA00016902"/>
    </source>
</evidence>
<organism evidence="13 14">
    <name type="scientific">Candidatus Roizmanbacteria bacterium RIFCSPLOWO2_01_FULL_45_11</name>
    <dbReference type="NCBI Taxonomy" id="1802070"/>
    <lineage>
        <taxon>Bacteria</taxon>
        <taxon>Candidatus Roizmaniibacteriota</taxon>
    </lineage>
</organism>
<reference evidence="13 14" key="1">
    <citation type="journal article" date="2016" name="Nat. Commun.">
        <title>Thousands of microbial genomes shed light on interconnected biogeochemical processes in an aquifer system.</title>
        <authorList>
            <person name="Anantharaman K."/>
            <person name="Brown C.T."/>
            <person name="Hug L.A."/>
            <person name="Sharon I."/>
            <person name="Castelle C.J."/>
            <person name="Probst A.J."/>
            <person name="Thomas B.C."/>
            <person name="Singh A."/>
            <person name="Wilkins M.J."/>
            <person name="Karaoz U."/>
            <person name="Brodie E.L."/>
            <person name="Williams K.H."/>
            <person name="Hubbard S.S."/>
            <person name="Banfield J.F."/>
        </authorList>
    </citation>
    <scope>NUCLEOTIDE SEQUENCE [LARGE SCALE GENOMIC DNA]</scope>
</reference>
<name>A0A1F7JC91_9BACT</name>
<dbReference type="InterPro" id="IPR036611">
    <property type="entry name" value="Trigger_fac_ribosome-bd_sf"/>
</dbReference>
<dbReference type="InterPro" id="IPR008881">
    <property type="entry name" value="Trigger_fac_ribosome-bd_bac"/>
</dbReference>
<evidence type="ECO:0000256" key="10">
    <source>
        <dbReference type="SAM" id="MobiDB-lite"/>
    </source>
</evidence>
<dbReference type="InterPro" id="IPR008880">
    <property type="entry name" value="Trigger_fac_C"/>
</dbReference>
<dbReference type="SUPFAM" id="SSF109998">
    <property type="entry name" value="Triger factor/SurA peptide-binding domain-like"/>
    <property type="match status" value="1"/>
</dbReference>
<gene>
    <name evidence="13" type="ORF">A3B56_02175</name>
</gene>
<evidence type="ECO:0000259" key="11">
    <source>
        <dbReference type="Pfam" id="PF05697"/>
    </source>
</evidence>
<dbReference type="GO" id="GO:0043335">
    <property type="term" value="P:protein unfolding"/>
    <property type="evidence" value="ECO:0007669"/>
    <property type="project" value="TreeGrafter"/>
</dbReference>
<dbReference type="AlphaFoldDB" id="A0A1F7JC91"/>
<dbReference type="GO" id="GO:0015031">
    <property type="term" value="P:protein transport"/>
    <property type="evidence" value="ECO:0007669"/>
    <property type="project" value="InterPro"/>
</dbReference>
<evidence type="ECO:0000256" key="6">
    <source>
        <dbReference type="ARBA" id="ARBA00023110"/>
    </source>
</evidence>
<dbReference type="SUPFAM" id="SSF102735">
    <property type="entry name" value="Trigger factor ribosome-binding domain"/>
    <property type="match status" value="1"/>
</dbReference>
<keyword evidence="6" id="KW-0697">Rotamase</keyword>
<dbReference type="GO" id="GO:0044183">
    <property type="term" value="F:protein folding chaperone"/>
    <property type="evidence" value="ECO:0007669"/>
    <property type="project" value="TreeGrafter"/>
</dbReference>
<dbReference type="Proteomes" id="UP000178486">
    <property type="component" value="Unassembled WGS sequence"/>
</dbReference>
<accession>A0A1F7JC91</accession>
<sequence>MNSTIKKQDDGTIEMTVTIPWAEVEKSYKEHVDEFIKHVEIKGFRKGKAPKELAEKQLDRDKVYQEVIKHLIPKLYAESIKTHNLKPIVTPDIQLTKAKEKEPWEFTALTCEQPVIGLDNYKKLITEAKGDLKKDELWIPGKSDKPQEKDENADQKRQRQMNVVLEYLIKNVDIVIPHILIQAEVEQRLSRLLDELQKLGLTIDTYAKSKGMTPDIVRKQHEQEVTNTFKLEFILETIADKEGVTVQDKDIDELIAKVTDKEEQESLTKNKYYLASLIRRQKTLDRLHAL</sequence>
<keyword evidence="7" id="KW-0143">Chaperone</keyword>
<comment type="caution">
    <text evidence="13">The sequence shown here is derived from an EMBL/GenBank/DDBJ whole genome shotgun (WGS) entry which is preliminary data.</text>
</comment>
<evidence type="ECO:0000259" key="12">
    <source>
        <dbReference type="Pfam" id="PF05698"/>
    </source>
</evidence>
<comment type="subcellular location">
    <subcellularLocation>
        <location evidence="2">Cytoplasm</location>
    </subcellularLocation>
</comment>
<feature type="domain" description="Trigger factor ribosome-binding bacterial" evidence="11">
    <location>
        <begin position="1"/>
        <end position="127"/>
    </location>
</feature>
<dbReference type="Pfam" id="PF05698">
    <property type="entry name" value="Trigger_C"/>
    <property type="match status" value="1"/>
</dbReference>
<dbReference type="PANTHER" id="PTHR30560:SF3">
    <property type="entry name" value="TRIGGER FACTOR-LIKE PROTEIN TIG, CHLOROPLASTIC"/>
    <property type="match status" value="1"/>
</dbReference>
<dbReference type="GO" id="GO:0005737">
    <property type="term" value="C:cytoplasm"/>
    <property type="evidence" value="ECO:0007669"/>
    <property type="project" value="UniProtKB-SubCell"/>
</dbReference>
<dbReference type="InterPro" id="IPR005215">
    <property type="entry name" value="Trig_fac"/>
</dbReference>
<dbReference type="InterPro" id="IPR027304">
    <property type="entry name" value="Trigger_fact/SurA_dom_sf"/>
</dbReference>
<evidence type="ECO:0000313" key="14">
    <source>
        <dbReference type="Proteomes" id="UP000178486"/>
    </source>
</evidence>
<dbReference type="InterPro" id="IPR037041">
    <property type="entry name" value="Trigger_fac_C_sf"/>
</dbReference>
<feature type="region of interest" description="Disordered" evidence="10">
    <location>
        <begin position="137"/>
        <end position="156"/>
    </location>
</feature>
<dbReference type="EC" id="5.2.1.8" evidence="4"/>
<dbReference type="GO" id="GO:0003755">
    <property type="term" value="F:peptidyl-prolyl cis-trans isomerase activity"/>
    <property type="evidence" value="ECO:0007669"/>
    <property type="project" value="UniProtKB-KW"/>
</dbReference>
<evidence type="ECO:0000256" key="8">
    <source>
        <dbReference type="ARBA" id="ARBA00023235"/>
    </source>
</evidence>
<dbReference type="GO" id="GO:0051083">
    <property type="term" value="P:'de novo' cotranslational protein folding"/>
    <property type="evidence" value="ECO:0007669"/>
    <property type="project" value="TreeGrafter"/>
</dbReference>
<dbReference type="GO" id="GO:0043022">
    <property type="term" value="F:ribosome binding"/>
    <property type="evidence" value="ECO:0007669"/>
    <property type="project" value="TreeGrafter"/>
</dbReference>
<evidence type="ECO:0000256" key="9">
    <source>
        <dbReference type="ARBA" id="ARBA00029986"/>
    </source>
</evidence>
<feature type="domain" description="Trigger factor C-terminal" evidence="12">
    <location>
        <begin position="150"/>
        <end position="281"/>
    </location>
</feature>
<dbReference type="Gene3D" id="3.30.70.1050">
    <property type="entry name" value="Trigger factor ribosome-binding domain"/>
    <property type="match status" value="1"/>
</dbReference>
<evidence type="ECO:0000256" key="4">
    <source>
        <dbReference type="ARBA" id="ARBA00013194"/>
    </source>
</evidence>
<keyword evidence="8" id="KW-0413">Isomerase</keyword>
<protein>
    <recommendedName>
        <fullName evidence="5">Trigger factor</fullName>
        <ecNumber evidence="4">5.2.1.8</ecNumber>
    </recommendedName>
    <alternativeName>
        <fullName evidence="9">PPIase</fullName>
    </alternativeName>
</protein>
<comment type="catalytic activity">
    <reaction evidence="1">
        <text>[protein]-peptidylproline (omega=180) = [protein]-peptidylproline (omega=0)</text>
        <dbReference type="Rhea" id="RHEA:16237"/>
        <dbReference type="Rhea" id="RHEA-COMP:10747"/>
        <dbReference type="Rhea" id="RHEA-COMP:10748"/>
        <dbReference type="ChEBI" id="CHEBI:83833"/>
        <dbReference type="ChEBI" id="CHEBI:83834"/>
        <dbReference type="EC" id="5.2.1.8"/>
    </reaction>
</comment>
<evidence type="ECO:0000256" key="2">
    <source>
        <dbReference type="ARBA" id="ARBA00004496"/>
    </source>
</evidence>
<dbReference type="Gene3D" id="1.10.3120.10">
    <property type="entry name" value="Trigger factor, C-terminal domain"/>
    <property type="match status" value="1"/>
</dbReference>
<dbReference type="Pfam" id="PF05697">
    <property type="entry name" value="Trigger_N"/>
    <property type="match status" value="1"/>
</dbReference>
<dbReference type="PANTHER" id="PTHR30560">
    <property type="entry name" value="TRIGGER FACTOR CHAPERONE AND PEPTIDYL-PROLYL CIS/TRANS ISOMERASE"/>
    <property type="match status" value="1"/>
</dbReference>
<evidence type="ECO:0000256" key="3">
    <source>
        <dbReference type="ARBA" id="ARBA00005464"/>
    </source>
</evidence>
<evidence type="ECO:0000313" key="13">
    <source>
        <dbReference type="EMBL" id="OGK53185.1"/>
    </source>
</evidence>
<dbReference type="EMBL" id="MGAU01000066">
    <property type="protein sequence ID" value="OGK53185.1"/>
    <property type="molecule type" value="Genomic_DNA"/>
</dbReference>